<dbReference type="PANTHER" id="PTHR33824">
    <property type="entry name" value="POLYKETIDE CYCLASE/DEHYDRASE AND LIPID TRANSPORT SUPERFAMILY PROTEIN"/>
    <property type="match status" value="1"/>
</dbReference>
<dbReference type="Gene3D" id="3.30.530.20">
    <property type="match status" value="1"/>
</dbReference>
<name>A0ABN1VPS5_9MICO</name>
<organism evidence="2 3">
    <name type="scientific">Rhodoglobus aureus</name>
    <dbReference type="NCBI Taxonomy" id="191497"/>
    <lineage>
        <taxon>Bacteria</taxon>
        <taxon>Bacillati</taxon>
        <taxon>Actinomycetota</taxon>
        <taxon>Actinomycetes</taxon>
        <taxon>Micrococcales</taxon>
        <taxon>Microbacteriaceae</taxon>
        <taxon>Rhodoglobus</taxon>
    </lineage>
</organism>
<dbReference type="EMBL" id="BAAAKW010000031">
    <property type="protein sequence ID" value="GAA1219254.1"/>
    <property type="molecule type" value="Genomic_DNA"/>
</dbReference>
<accession>A0ABN1VPS5</accession>
<evidence type="ECO:0000313" key="3">
    <source>
        <dbReference type="Proteomes" id="UP001500943"/>
    </source>
</evidence>
<dbReference type="PANTHER" id="PTHR33824:SF7">
    <property type="entry name" value="POLYKETIDE CYCLASE_DEHYDRASE AND LIPID TRANSPORT SUPERFAMILY PROTEIN"/>
    <property type="match status" value="1"/>
</dbReference>
<dbReference type="InterPro" id="IPR047137">
    <property type="entry name" value="ORF3"/>
</dbReference>
<reference evidence="2 3" key="1">
    <citation type="journal article" date="2019" name="Int. J. Syst. Evol. Microbiol.">
        <title>The Global Catalogue of Microorganisms (GCM) 10K type strain sequencing project: providing services to taxonomists for standard genome sequencing and annotation.</title>
        <authorList>
            <consortium name="The Broad Institute Genomics Platform"/>
            <consortium name="The Broad Institute Genome Sequencing Center for Infectious Disease"/>
            <person name="Wu L."/>
            <person name="Ma J."/>
        </authorList>
    </citation>
    <scope>NUCLEOTIDE SEQUENCE [LARGE SCALE GENOMIC DNA]</scope>
    <source>
        <strain evidence="2 3">JCM 12762</strain>
    </source>
</reference>
<keyword evidence="3" id="KW-1185">Reference proteome</keyword>
<dbReference type="RefSeq" id="WP_343925216.1">
    <property type="nucleotide sequence ID" value="NZ_BAAAKW010000031.1"/>
</dbReference>
<evidence type="ECO:0000313" key="2">
    <source>
        <dbReference type="EMBL" id="GAA1219254.1"/>
    </source>
</evidence>
<dbReference type="Pfam" id="PF03364">
    <property type="entry name" value="Polyketide_cyc"/>
    <property type="match status" value="1"/>
</dbReference>
<proteinExistence type="predicted"/>
<dbReference type="CDD" id="cd07817">
    <property type="entry name" value="SRPBCC_8"/>
    <property type="match status" value="1"/>
</dbReference>
<gene>
    <name evidence="2" type="ORF">GCM10009655_18440</name>
</gene>
<comment type="caution">
    <text evidence="2">The sequence shown here is derived from an EMBL/GenBank/DDBJ whole genome shotgun (WGS) entry which is preliminary data.</text>
</comment>
<evidence type="ECO:0000259" key="1">
    <source>
        <dbReference type="Pfam" id="PF03364"/>
    </source>
</evidence>
<dbReference type="SUPFAM" id="SSF55961">
    <property type="entry name" value="Bet v1-like"/>
    <property type="match status" value="1"/>
</dbReference>
<feature type="domain" description="Coenzyme Q-binding protein COQ10 START" evidence="1">
    <location>
        <begin position="10"/>
        <end position="77"/>
    </location>
</feature>
<dbReference type="Proteomes" id="UP001500943">
    <property type="component" value="Unassembled WGS sequence"/>
</dbReference>
<protein>
    <submittedName>
        <fullName evidence="2">SRPBCC family protein</fullName>
    </submittedName>
</protein>
<dbReference type="InterPro" id="IPR005031">
    <property type="entry name" value="COQ10_START"/>
</dbReference>
<dbReference type="InterPro" id="IPR023393">
    <property type="entry name" value="START-like_dom_sf"/>
</dbReference>
<sequence>MGTVTKDIEVDVPISVAYNQWTQFESFPAFMSGVNSITQLDDRKLHWEVSVGGVDREFDADIVEQHPDERIAWRSTGEILQIDDMQISKDLSEFKRLIESNGFESGKWRGEIPRADDGLGR</sequence>